<feature type="compositionally biased region" description="Low complexity" evidence="3">
    <location>
        <begin position="37"/>
        <end position="50"/>
    </location>
</feature>
<dbReference type="SUPFAM" id="SSF69065">
    <property type="entry name" value="RNase III domain-like"/>
    <property type="match status" value="1"/>
</dbReference>
<dbReference type="InterPro" id="IPR036389">
    <property type="entry name" value="RNase_III_sf"/>
</dbReference>
<feature type="domain" description="RNase III" evidence="5">
    <location>
        <begin position="64"/>
        <end position="178"/>
    </location>
</feature>
<dbReference type="Pfam" id="PF00035">
    <property type="entry name" value="dsrm"/>
    <property type="match status" value="1"/>
</dbReference>
<evidence type="ECO:0000256" key="2">
    <source>
        <dbReference type="PROSITE-ProRule" id="PRU00266"/>
    </source>
</evidence>
<name>A0A0W0FGE3_MONRR</name>
<dbReference type="InterPro" id="IPR014720">
    <property type="entry name" value="dsRBD_dom"/>
</dbReference>
<dbReference type="SUPFAM" id="SSF54768">
    <property type="entry name" value="dsRNA-binding domain-like"/>
    <property type="match status" value="1"/>
</dbReference>
<reference evidence="6 7" key="1">
    <citation type="submission" date="2015-12" db="EMBL/GenBank/DDBJ databases">
        <title>Draft genome sequence of Moniliophthora roreri, the causal agent of frosty pod rot of cacao.</title>
        <authorList>
            <person name="Aime M.C."/>
            <person name="Diaz-Valderrama J.R."/>
            <person name="Kijpornyongpan T."/>
            <person name="Phillips-Mora W."/>
        </authorList>
    </citation>
    <scope>NUCLEOTIDE SEQUENCE [LARGE SCALE GENOMIC DNA]</scope>
    <source>
        <strain evidence="6 7">MCA 2952</strain>
    </source>
</reference>
<evidence type="ECO:0000259" key="4">
    <source>
        <dbReference type="PROSITE" id="PS50137"/>
    </source>
</evidence>
<protein>
    <submittedName>
        <fullName evidence="6">Uncharacterized protein</fullName>
    </submittedName>
</protein>
<feature type="compositionally biased region" description="Low complexity" evidence="3">
    <location>
        <begin position="1"/>
        <end position="16"/>
    </location>
</feature>
<evidence type="ECO:0000259" key="5">
    <source>
        <dbReference type="PROSITE" id="PS50142"/>
    </source>
</evidence>
<comment type="caution">
    <text evidence="6">The sequence shown here is derived from an EMBL/GenBank/DDBJ whole genome shotgun (WGS) entry which is preliminary data.</text>
</comment>
<feature type="compositionally biased region" description="Pro residues" evidence="3">
    <location>
        <begin position="226"/>
        <end position="241"/>
    </location>
</feature>
<accession>A0A0W0FGE3</accession>
<dbReference type="Gene3D" id="1.10.1520.10">
    <property type="entry name" value="Ribonuclease III domain"/>
    <property type="match status" value="1"/>
</dbReference>
<dbReference type="SMART" id="SM00535">
    <property type="entry name" value="RIBOc"/>
    <property type="match status" value="1"/>
</dbReference>
<dbReference type="PROSITE" id="PS50137">
    <property type="entry name" value="DS_RBD"/>
    <property type="match status" value="1"/>
</dbReference>
<dbReference type="Proteomes" id="UP000054988">
    <property type="component" value="Unassembled WGS sequence"/>
</dbReference>
<dbReference type="CDD" id="cd00593">
    <property type="entry name" value="RIBOc"/>
    <property type="match status" value="1"/>
</dbReference>
<evidence type="ECO:0000313" key="6">
    <source>
        <dbReference type="EMBL" id="KTB35417.1"/>
    </source>
</evidence>
<evidence type="ECO:0000313" key="7">
    <source>
        <dbReference type="Proteomes" id="UP000054988"/>
    </source>
</evidence>
<feature type="region of interest" description="Disordered" evidence="3">
    <location>
        <begin position="197"/>
        <end position="256"/>
    </location>
</feature>
<feature type="domain" description="DRBM" evidence="4">
    <location>
        <begin position="315"/>
        <end position="385"/>
    </location>
</feature>
<dbReference type="Gene3D" id="3.30.160.20">
    <property type="match status" value="1"/>
</dbReference>
<dbReference type="GO" id="GO:0006396">
    <property type="term" value="P:RNA processing"/>
    <property type="evidence" value="ECO:0007669"/>
    <property type="project" value="InterPro"/>
</dbReference>
<feature type="region of interest" description="Disordered" evidence="3">
    <location>
        <begin position="1"/>
        <end position="57"/>
    </location>
</feature>
<evidence type="ECO:0000256" key="1">
    <source>
        <dbReference type="ARBA" id="ARBA00022884"/>
    </source>
</evidence>
<gene>
    <name evidence="6" type="ORF">WG66_12015</name>
</gene>
<sequence>MSTYLGSTYNSSSSTSIHLKRARSEAPHSSYTTTRVGTAAAGSATQQTSGASGGLPPLPKISGEYLLQVYTHKSLRRSDDVSPEEFEDSERLSVLGEKVFNAAVTNVLFRRRPMKTRDEIMQLAEQIMSDSHIDTWVTAYKLRDKVRCTPDAYDKLATPGETRDLFHAFIGGLFAGSGLDAVNNLIDLLLGGEDSSNQIGVPEPSGPPPTYRPSTPPHKRIKSEPPSDPPLAGPSQPPQPPIFFASQPSPSSAARPASNLMTAFNSAYPNAGISTGAQPYMPSQQYYSHQQPNFLKPQAPQRKATIPNPLAPAQPYLAFLPLFNQTATQRKVKVDYQAAFTGPSHAGKWTVQCVVNGIPKGMGSGVTKQVAKEEAARQAYYAMGWT</sequence>
<proteinExistence type="predicted"/>
<keyword evidence="1 2" id="KW-0694">RNA-binding</keyword>
<dbReference type="GO" id="GO:0004525">
    <property type="term" value="F:ribonuclease III activity"/>
    <property type="evidence" value="ECO:0007669"/>
    <property type="project" value="InterPro"/>
</dbReference>
<dbReference type="InterPro" id="IPR000999">
    <property type="entry name" value="RNase_III_dom"/>
</dbReference>
<evidence type="ECO:0000256" key="3">
    <source>
        <dbReference type="SAM" id="MobiDB-lite"/>
    </source>
</evidence>
<dbReference type="EMBL" id="LATX01001990">
    <property type="protein sequence ID" value="KTB35417.1"/>
    <property type="molecule type" value="Genomic_DNA"/>
</dbReference>
<feature type="compositionally biased region" description="Low complexity" evidence="3">
    <location>
        <begin position="242"/>
        <end position="256"/>
    </location>
</feature>
<dbReference type="GO" id="GO:0003723">
    <property type="term" value="F:RNA binding"/>
    <property type="evidence" value="ECO:0007669"/>
    <property type="project" value="UniProtKB-UniRule"/>
</dbReference>
<feature type="compositionally biased region" description="Pro residues" evidence="3">
    <location>
        <begin position="204"/>
        <end position="216"/>
    </location>
</feature>
<dbReference type="SMART" id="SM00358">
    <property type="entry name" value="DSRM"/>
    <property type="match status" value="1"/>
</dbReference>
<feature type="compositionally biased region" description="Polar residues" evidence="3">
    <location>
        <begin position="27"/>
        <end position="36"/>
    </location>
</feature>
<dbReference type="eggNOG" id="ENOG502SNSJ">
    <property type="taxonomic scope" value="Eukaryota"/>
</dbReference>
<organism evidence="6 7">
    <name type="scientific">Moniliophthora roreri</name>
    <name type="common">Frosty pod rot fungus</name>
    <name type="synonym">Monilia roreri</name>
    <dbReference type="NCBI Taxonomy" id="221103"/>
    <lineage>
        <taxon>Eukaryota</taxon>
        <taxon>Fungi</taxon>
        <taxon>Dikarya</taxon>
        <taxon>Basidiomycota</taxon>
        <taxon>Agaricomycotina</taxon>
        <taxon>Agaricomycetes</taxon>
        <taxon>Agaricomycetidae</taxon>
        <taxon>Agaricales</taxon>
        <taxon>Marasmiineae</taxon>
        <taxon>Marasmiaceae</taxon>
        <taxon>Moniliophthora</taxon>
    </lineage>
</organism>
<dbReference type="PROSITE" id="PS50142">
    <property type="entry name" value="RNASE_3_2"/>
    <property type="match status" value="1"/>
</dbReference>
<dbReference type="AlphaFoldDB" id="A0A0W0FGE3"/>